<keyword evidence="1" id="KW-0175">Coiled coil</keyword>
<feature type="coiled-coil region" evidence="1">
    <location>
        <begin position="292"/>
        <end position="326"/>
    </location>
</feature>
<dbReference type="PANTHER" id="PTHR32182:SF0">
    <property type="entry name" value="DNA REPLICATION AND REPAIR PROTEIN RECF"/>
    <property type="match status" value="1"/>
</dbReference>
<dbReference type="Pfam" id="PF13555">
    <property type="entry name" value="AAA_29"/>
    <property type="match status" value="1"/>
</dbReference>
<dbReference type="EMBL" id="BAABCX010000001">
    <property type="protein sequence ID" value="GAA3528539.1"/>
    <property type="molecule type" value="Genomic_DNA"/>
</dbReference>
<evidence type="ECO:0000313" key="2">
    <source>
        <dbReference type="EMBL" id="GAA3528539.1"/>
    </source>
</evidence>
<dbReference type="InterPro" id="IPR027417">
    <property type="entry name" value="P-loop_NTPase"/>
</dbReference>
<dbReference type="SUPFAM" id="SSF52540">
    <property type="entry name" value="P-loop containing nucleoside triphosphate hydrolases"/>
    <property type="match status" value="2"/>
</dbReference>
<keyword evidence="3" id="KW-1185">Reference proteome</keyword>
<dbReference type="Pfam" id="PF13558">
    <property type="entry name" value="SbcC_Walker_B"/>
    <property type="match status" value="1"/>
</dbReference>
<organism evidence="2 3">
    <name type="scientific">Zobellella aerophila</name>
    <dbReference type="NCBI Taxonomy" id="870480"/>
    <lineage>
        <taxon>Bacteria</taxon>
        <taxon>Pseudomonadati</taxon>
        <taxon>Pseudomonadota</taxon>
        <taxon>Gammaproteobacteria</taxon>
        <taxon>Aeromonadales</taxon>
        <taxon>Aeromonadaceae</taxon>
        <taxon>Zobellella</taxon>
    </lineage>
</organism>
<evidence type="ECO:0000313" key="3">
    <source>
        <dbReference type="Proteomes" id="UP001500795"/>
    </source>
</evidence>
<gene>
    <name evidence="2" type="ORF">GCM10022394_04650</name>
</gene>
<dbReference type="Gene3D" id="3.40.50.300">
    <property type="entry name" value="P-loop containing nucleotide triphosphate hydrolases"/>
    <property type="match status" value="2"/>
</dbReference>
<sequence>MTAQNTPISAHTLDNVVLAQWYLFELETIYLNASATLVSGENGAGKTTIFDAIQFVLMGGDQRKTRYNPASDAKVSDRSARSYALGEFKENDAKSCQRERANTYIFLNWYDDHQRPYAFGLSVYANSQSSNIETRGHIIKGRHITEADLLSGDDTFLPWREFVDRMKLTTKEHRGAVSYEMLDSARTTREKISELMSVDQTRNGKIEPDLLVKTLSNALQLKMDSPIDPFIRDFILPQDPIETSQLREDLLEHQRIEEEIVRAESHKDARESLIKESENVTKHRTNTHHARWISQEAEALRLNEQLNRLEDKQETAQNRLAAAKRTIERETPRLPELKQRREDALIAWQNSDAASLSKNVEVAQQAVAQSTSDLTQSTYSLKVAVRSVIQQRFLDTLGILSFELLAKHWAVCADVLEQAGVDYLSVSDPANTLKVIGEIRGANTLLGEMTELVEAADKDVSHAQAQIKNQGEALQRRIERLHQGLSDISLATSMTIELLKREGIQSIPVCDLCEITDKNWQEAVESYLGPNREALVVAVHDFDHALEVYEIAQKQDPRLKRARIINPDHALRANKAPTDRMVSTLIDTSDPIARGFMNIVLDRTKMAATRDELRRERKALMASGLATGGGTVGGTARIEGLLIGKHAKAQQRERLETELDVLAQRLASFSAPATTLSHLNRQWAGISASIVDGAVSVQEQSTRLVAAEEALSIAQEQLKPLTSEDERLKAANDQAEKDFDACNTAITNAKAEQKQVESALATIRADIEILKPQRDEAERIRSETEKSPLHDAAKADERWQTYERKFEGKEGIYSLIRNQAQNDAQAAREKELSSRGELNLKVIRFTTDFAEDIANRQELLEAARPDNANAEAYHFIEMDCTDWVERILAAQLLEHRQAAQEAAEQMEKNFRGIIVGELQSRFEQMRYTFNQLNNLLRKIPFHDNIYSFHFKVLETESLYSVYEFITTADKEETELVGTMFEIASEHPAIALLKEALISGDDLINEISDYRSFFTYDMKMRNPDTGVERSVTDMQRTGSGGEQQTPAYIALAASFMNVYKIRGHSSRGASLVLLDEAFNNMDGGNASAAVAFLKEIGLQLLIAAPPEVTLKIGKEMDQIYTICREDRDVVIDHTKIFEAGQELIDQRNPVYHPELVIERAAELKAQAKAVE</sequence>
<evidence type="ECO:0000256" key="1">
    <source>
        <dbReference type="SAM" id="Coils"/>
    </source>
</evidence>
<comment type="caution">
    <text evidence="2">The sequence shown here is derived from an EMBL/GenBank/DDBJ whole genome shotgun (WGS) entry which is preliminary data.</text>
</comment>
<name>A0ABP6V4Z2_9GAMM</name>
<protein>
    <submittedName>
        <fullName evidence="2">SbcC/MukB-like Walker B domain-containing protein</fullName>
    </submittedName>
</protein>
<feature type="coiled-coil region" evidence="1">
    <location>
        <begin position="697"/>
        <end position="752"/>
    </location>
</feature>
<dbReference type="RefSeq" id="WP_344954333.1">
    <property type="nucleotide sequence ID" value="NZ_BAABCX010000001.1"/>
</dbReference>
<proteinExistence type="predicted"/>
<accession>A0ABP6V4Z2</accession>
<dbReference type="Proteomes" id="UP001500795">
    <property type="component" value="Unassembled WGS sequence"/>
</dbReference>
<reference evidence="3" key="1">
    <citation type="journal article" date="2019" name="Int. J. Syst. Evol. Microbiol.">
        <title>The Global Catalogue of Microorganisms (GCM) 10K type strain sequencing project: providing services to taxonomists for standard genome sequencing and annotation.</title>
        <authorList>
            <consortium name="The Broad Institute Genomics Platform"/>
            <consortium name="The Broad Institute Genome Sequencing Center for Infectious Disease"/>
            <person name="Wu L."/>
            <person name="Ma J."/>
        </authorList>
    </citation>
    <scope>NUCLEOTIDE SEQUENCE [LARGE SCALE GENOMIC DNA]</scope>
    <source>
        <strain evidence="3">JCM 17110</strain>
    </source>
</reference>
<dbReference type="PANTHER" id="PTHR32182">
    <property type="entry name" value="DNA REPLICATION AND REPAIR PROTEIN RECF"/>
    <property type="match status" value="1"/>
</dbReference>